<sequence length="96" mass="10256">MREAAGSSLESCTQQIPFKFSHMGLQSDQALHLGLASFCLGRFLNTSIKGSTKGDAGDWQSAHHIWGFELLMEVLGAAAVKSLLVEGGPMSTEVMT</sequence>
<evidence type="ECO:0000313" key="2">
    <source>
        <dbReference type="Proteomes" id="UP001367508"/>
    </source>
</evidence>
<dbReference type="Proteomes" id="UP001367508">
    <property type="component" value="Unassembled WGS sequence"/>
</dbReference>
<evidence type="ECO:0000313" key="1">
    <source>
        <dbReference type="EMBL" id="KAK7315363.1"/>
    </source>
</evidence>
<comment type="caution">
    <text evidence="1">The sequence shown here is derived from an EMBL/GenBank/DDBJ whole genome shotgun (WGS) entry which is preliminary data.</text>
</comment>
<gene>
    <name evidence="1" type="ORF">VNO77_33907</name>
</gene>
<proteinExistence type="predicted"/>
<organism evidence="1 2">
    <name type="scientific">Canavalia gladiata</name>
    <name type="common">Sword bean</name>
    <name type="synonym">Dolichos gladiatus</name>
    <dbReference type="NCBI Taxonomy" id="3824"/>
    <lineage>
        <taxon>Eukaryota</taxon>
        <taxon>Viridiplantae</taxon>
        <taxon>Streptophyta</taxon>
        <taxon>Embryophyta</taxon>
        <taxon>Tracheophyta</taxon>
        <taxon>Spermatophyta</taxon>
        <taxon>Magnoliopsida</taxon>
        <taxon>eudicotyledons</taxon>
        <taxon>Gunneridae</taxon>
        <taxon>Pentapetalae</taxon>
        <taxon>rosids</taxon>
        <taxon>fabids</taxon>
        <taxon>Fabales</taxon>
        <taxon>Fabaceae</taxon>
        <taxon>Papilionoideae</taxon>
        <taxon>50 kb inversion clade</taxon>
        <taxon>NPAAA clade</taxon>
        <taxon>indigoferoid/millettioid clade</taxon>
        <taxon>Phaseoleae</taxon>
        <taxon>Canavalia</taxon>
    </lineage>
</organism>
<reference evidence="1 2" key="1">
    <citation type="submission" date="2024-01" db="EMBL/GenBank/DDBJ databases">
        <title>The genomes of 5 underutilized Papilionoideae crops provide insights into root nodulation and disease resistanc.</title>
        <authorList>
            <person name="Jiang F."/>
        </authorList>
    </citation>
    <scope>NUCLEOTIDE SEQUENCE [LARGE SCALE GENOMIC DNA]</scope>
    <source>
        <strain evidence="1">LVBAO_FW01</strain>
        <tissue evidence="1">Leaves</tissue>
    </source>
</reference>
<dbReference type="AlphaFoldDB" id="A0AAN9Q190"/>
<keyword evidence="2" id="KW-1185">Reference proteome</keyword>
<protein>
    <submittedName>
        <fullName evidence="1">Uncharacterized protein</fullName>
    </submittedName>
</protein>
<dbReference type="EMBL" id="JAYMYQ010000008">
    <property type="protein sequence ID" value="KAK7315363.1"/>
    <property type="molecule type" value="Genomic_DNA"/>
</dbReference>
<accession>A0AAN9Q190</accession>
<name>A0AAN9Q190_CANGL</name>